<reference evidence="1 2" key="2">
    <citation type="submission" date="2018-11" db="EMBL/GenBank/DDBJ databases">
        <authorList>
            <consortium name="Pathogen Informatics"/>
        </authorList>
    </citation>
    <scope>NUCLEOTIDE SEQUENCE [LARGE SCALE GENOMIC DNA]</scope>
</reference>
<protein>
    <submittedName>
        <fullName evidence="3">Secreted protein</fullName>
    </submittedName>
</protein>
<dbReference type="EMBL" id="UYSL01000658">
    <property type="protein sequence ID" value="VDL64202.1"/>
    <property type="molecule type" value="Genomic_DNA"/>
</dbReference>
<proteinExistence type="predicted"/>
<evidence type="ECO:0000313" key="2">
    <source>
        <dbReference type="Proteomes" id="UP000271162"/>
    </source>
</evidence>
<evidence type="ECO:0000313" key="1">
    <source>
        <dbReference type="EMBL" id="VDL64202.1"/>
    </source>
</evidence>
<organism evidence="3">
    <name type="scientific">Nippostrongylus brasiliensis</name>
    <name type="common">Rat hookworm</name>
    <dbReference type="NCBI Taxonomy" id="27835"/>
    <lineage>
        <taxon>Eukaryota</taxon>
        <taxon>Metazoa</taxon>
        <taxon>Ecdysozoa</taxon>
        <taxon>Nematoda</taxon>
        <taxon>Chromadorea</taxon>
        <taxon>Rhabditida</taxon>
        <taxon>Rhabditina</taxon>
        <taxon>Rhabditomorpha</taxon>
        <taxon>Strongyloidea</taxon>
        <taxon>Heligmosomidae</taxon>
        <taxon>Nippostrongylus</taxon>
    </lineage>
</organism>
<accession>A0A0N4XER3</accession>
<sequence>MHAKLVAAAAHWWSLSRRRRRRPLLVIACSTGLLPAIHPAVRSSMTSVVCAVHTYNPIFKALFDLENPDTNYLKEDHLHHQQLLSMI</sequence>
<evidence type="ECO:0000313" key="3">
    <source>
        <dbReference type="WBParaSite" id="NBR_0000101501-mRNA-1"/>
    </source>
</evidence>
<reference evidence="3" key="1">
    <citation type="submission" date="2017-02" db="UniProtKB">
        <authorList>
            <consortium name="WormBaseParasite"/>
        </authorList>
    </citation>
    <scope>IDENTIFICATION</scope>
</reference>
<gene>
    <name evidence="1" type="ORF">NBR_LOCUS1016</name>
</gene>
<name>A0A0N4XER3_NIPBR</name>
<keyword evidence="2" id="KW-1185">Reference proteome</keyword>
<dbReference type="WBParaSite" id="NBR_0000101501-mRNA-1">
    <property type="protein sequence ID" value="NBR_0000101501-mRNA-1"/>
    <property type="gene ID" value="NBR_0000101501"/>
</dbReference>
<dbReference type="AlphaFoldDB" id="A0A0N4XER3"/>
<dbReference type="Proteomes" id="UP000271162">
    <property type="component" value="Unassembled WGS sequence"/>
</dbReference>